<dbReference type="GO" id="GO:0051287">
    <property type="term" value="F:NAD binding"/>
    <property type="evidence" value="ECO:0007669"/>
    <property type="project" value="InterPro"/>
</dbReference>
<dbReference type="EMBL" id="NEVU01000001">
    <property type="protein sequence ID" value="OZI77199.1"/>
    <property type="molecule type" value="Genomic_DNA"/>
</dbReference>
<dbReference type="RefSeq" id="WP_094809675.1">
    <property type="nucleotide sequence ID" value="NZ_NEVU01000001.1"/>
</dbReference>
<proteinExistence type="predicted"/>
<keyword evidence="7" id="KW-1185">Reference proteome</keyword>
<accession>A0A261VT47</accession>
<dbReference type="OrthoDB" id="9777604at2"/>
<protein>
    <submittedName>
        <fullName evidence="6">2-hydroxy-3-oxopropionate reductase</fullName>
    </submittedName>
</protein>
<dbReference type="InterPro" id="IPR015815">
    <property type="entry name" value="HIBADH-related"/>
</dbReference>
<feature type="active site" evidence="3">
    <location>
        <position position="174"/>
    </location>
</feature>
<evidence type="ECO:0000256" key="3">
    <source>
        <dbReference type="PIRSR" id="PIRSR000103-1"/>
    </source>
</evidence>
<reference evidence="7" key="1">
    <citation type="submission" date="2017-05" db="EMBL/GenBank/DDBJ databases">
        <title>Complete and WGS of Bordetella genogroups.</title>
        <authorList>
            <person name="Spilker T."/>
            <person name="Lipuma J."/>
        </authorList>
    </citation>
    <scope>NUCLEOTIDE SEQUENCE [LARGE SCALE GENOMIC DNA]</scope>
    <source>
        <strain evidence="7">AU6712</strain>
    </source>
</reference>
<comment type="caution">
    <text evidence="6">The sequence shown here is derived from an EMBL/GenBank/DDBJ whole genome shotgun (WGS) entry which is preliminary data.</text>
</comment>
<dbReference type="SUPFAM" id="SSF48179">
    <property type="entry name" value="6-phosphogluconate dehydrogenase C-terminal domain-like"/>
    <property type="match status" value="1"/>
</dbReference>
<dbReference type="Gene3D" id="3.40.50.720">
    <property type="entry name" value="NAD(P)-binding Rossmann-like Domain"/>
    <property type="match status" value="1"/>
</dbReference>
<dbReference type="PIRSF" id="PIRSF000103">
    <property type="entry name" value="HIBADH"/>
    <property type="match status" value="1"/>
</dbReference>
<dbReference type="Pfam" id="PF14833">
    <property type="entry name" value="NAD_binding_11"/>
    <property type="match status" value="1"/>
</dbReference>
<evidence type="ECO:0000256" key="1">
    <source>
        <dbReference type="ARBA" id="ARBA00023002"/>
    </source>
</evidence>
<dbReference type="InterPro" id="IPR008927">
    <property type="entry name" value="6-PGluconate_DH-like_C_sf"/>
</dbReference>
<dbReference type="SUPFAM" id="SSF51735">
    <property type="entry name" value="NAD(P)-binding Rossmann-fold domains"/>
    <property type="match status" value="1"/>
</dbReference>
<feature type="domain" description="6-phosphogluconate dehydrogenase NADP-binding" evidence="4">
    <location>
        <begin position="5"/>
        <end position="165"/>
    </location>
</feature>
<sequence>MTGPRIGFCGIGRMGEPMVRRLLAAGHEVAVWNRSAGKLTALVESGAHACDTPAALADRVDMVLLCLGDGPAVQEVVFGAQGLAVAARPPRFLVDHSTLSPALTQALAQRWNEATGGVWIDAPVSGGTAGAERGTLAVIAGGPQAAIAAVTPALMAFAARVTRMGDVGAGQTSKLANQMVVATTLSALAEAFVLAARNGIDCAAMPAALQGGWADSVLLQTLWPRMVQPPLQASGTIRVLLKDLDAIAELAEDSHTVLRVLPAVRGLLQAAMARGWAEDDLSQVFRICAEESARAGQPR</sequence>
<gene>
    <name evidence="6" type="ORF">CAL22_01190</name>
</gene>
<dbReference type="InterPro" id="IPR029154">
    <property type="entry name" value="HIBADH-like_NADP-bd"/>
</dbReference>
<dbReference type="PANTHER" id="PTHR43060:SF15">
    <property type="entry name" value="3-HYDROXYISOBUTYRATE DEHYDROGENASE-LIKE 1, MITOCHONDRIAL-RELATED"/>
    <property type="match status" value="1"/>
</dbReference>
<dbReference type="PANTHER" id="PTHR43060">
    <property type="entry name" value="3-HYDROXYISOBUTYRATE DEHYDROGENASE-LIKE 1, MITOCHONDRIAL-RELATED"/>
    <property type="match status" value="1"/>
</dbReference>
<dbReference type="GO" id="GO:0016491">
    <property type="term" value="F:oxidoreductase activity"/>
    <property type="evidence" value="ECO:0007669"/>
    <property type="project" value="UniProtKB-KW"/>
</dbReference>
<evidence type="ECO:0000259" key="4">
    <source>
        <dbReference type="Pfam" id="PF03446"/>
    </source>
</evidence>
<evidence type="ECO:0000313" key="7">
    <source>
        <dbReference type="Proteomes" id="UP000216429"/>
    </source>
</evidence>
<evidence type="ECO:0000313" key="6">
    <source>
        <dbReference type="EMBL" id="OZI77199.1"/>
    </source>
</evidence>
<feature type="domain" description="3-hydroxyisobutyrate dehydrogenase-like NAD-binding" evidence="5">
    <location>
        <begin position="168"/>
        <end position="286"/>
    </location>
</feature>
<evidence type="ECO:0000259" key="5">
    <source>
        <dbReference type="Pfam" id="PF14833"/>
    </source>
</evidence>
<keyword evidence="1" id="KW-0560">Oxidoreductase</keyword>
<dbReference type="Gene3D" id="1.10.1040.10">
    <property type="entry name" value="N-(1-d-carboxylethyl)-l-norvaline Dehydrogenase, domain 2"/>
    <property type="match status" value="1"/>
</dbReference>
<dbReference type="InterPro" id="IPR036291">
    <property type="entry name" value="NAD(P)-bd_dom_sf"/>
</dbReference>
<dbReference type="Proteomes" id="UP000216429">
    <property type="component" value="Unassembled WGS sequence"/>
</dbReference>
<dbReference type="GO" id="GO:0050661">
    <property type="term" value="F:NADP binding"/>
    <property type="evidence" value="ECO:0007669"/>
    <property type="project" value="InterPro"/>
</dbReference>
<keyword evidence="2" id="KW-0520">NAD</keyword>
<dbReference type="AlphaFoldDB" id="A0A261VT47"/>
<name>A0A261VT47_9BORD</name>
<dbReference type="InterPro" id="IPR006115">
    <property type="entry name" value="6PGDH_NADP-bd"/>
</dbReference>
<organism evidence="6 7">
    <name type="scientific">Bordetella genomosp. 12</name>
    <dbReference type="NCBI Taxonomy" id="463035"/>
    <lineage>
        <taxon>Bacteria</taxon>
        <taxon>Pseudomonadati</taxon>
        <taxon>Pseudomonadota</taxon>
        <taxon>Betaproteobacteria</taxon>
        <taxon>Burkholderiales</taxon>
        <taxon>Alcaligenaceae</taxon>
        <taxon>Bordetella</taxon>
    </lineage>
</organism>
<dbReference type="InterPro" id="IPR013328">
    <property type="entry name" value="6PGD_dom2"/>
</dbReference>
<evidence type="ECO:0000256" key="2">
    <source>
        <dbReference type="ARBA" id="ARBA00023027"/>
    </source>
</evidence>
<dbReference type="Pfam" id="PF03446">
    <property type="entry name" value="NAD_binding_2"/>
    <property type="match status" value="1"/>
</dbReference>